<protein>
    <submittedName>
        <fullName evidence="2">22973_t:CDS:1</fullName>
    </submittedName>
</protein>
<feature type="non-terminal residue" evidence="2">
    <location>
        <position position="1"/>
    </location>
</feature>
<evidence type="ECO:0000313" key="3">
    <source>
        <dbReference type="Proteomes" id="UP000789901"/>
    </source>
</evidence>
<keyword evidence="3" id="KW-1185">Reference proteome</keyword>
<reference evidence="2 3" key="1">
    <citation type="submission" date="2021-06" db="EMBL/GenBank/DDBJ databases">
        <authorList>
            <person name="Kallberg Y."/>
            <person name="Tangrot J."/>
            <person name="Rosling A."/>
        </authorList>
    </citation>
    <scope>NUCLEOTIDE SEQUENCE [LARGE SCALE GENOMIC DNA]</scope>
    <source>
        <strain evidence="2 3">120-4 pot B 10/14</strain>
    </source>
</reference>
<sequence>TNDFNTSQTNDPNTPETNNYSAPRTNQRILVNVIIGETDMVGEDDDYNVDEGRPWKNLSRENLEWEEEKDFNEYENPGQRQEKQNQN</sequence>
<evidence type="ECO:0000313" key="2">
    <source>
        <dbReference type="EMBL" id="CAG8836847.1"/>
    </source>
</evidence>
<name>A0ABN7WP86_GIGMA</name>
<gene>
    <name evidence="2" type="ORF">GMARGA_LOCUS33237</name>
</gene>
<organism evidence="2 3">
    <name type="scientific">Gigaspora margarita</name>
    <dbReference type="NCBI Taxonomy" id="4874"/>
    <lineage>
        <taxon>Eukaryota</taxon>
        <taxon>Fungi</taxon>
        <taxon>Fungi incertae sedis</taxon>
        <taxon>Mucoromycota</taxon>
        <taxon>Glomeromycotina</taxon>
        <taxon>Glomeromycetes</taxon>
        <taxon>Diversisporales</taxon>
        <taxon>Gigasporaceae</taxon>
        <taxon>Gigaspora</taxon>
    </lineage>
</organism>
<feature type="region of interest" description="Disordered" evidence="1">
    <location>
        <begin position="1"/>
        <end position="26"/>
    </location>
</feature>
<dbReference type="EMBL" id="CAJVQB010054492">
    <property type="protein sequence ID" value="CAG8836847.1"/>
    <property type="molecule type" value="Genomic_DNA"/>
</dbReference>
<feature type="region of interest" description="Disordered" evidence="1">
    <location>
        <begin position="67"/>
        <end position="87"/>
    </location>
</feature>
<proteinExistence type="predicted"/>
<evidence type="ECO:0000256" key="1">
    <source>
        <dbReference type="SAM" id="MobiDB-lite"/>
    </source>
</evidence>
<accession>A0ABN7WP86</accession>
<dbReference type="Proteomes" id="UP000789901">
    <property type="component" value="Unassembled WGS sequence"/>
</dbReference>
<comment type="caution">
    <text evidence="2">The sequence shown here is derived from an EMBL/GenBank/DDBJ whole genome shotgun (WGS) entry which is preliminary data.</text>
</comment>